<organism evidence="1 2">
    <name type="scientific">Perilla frutescens var. hirtella</name>
    <name type="common">Perilla citriodora</name>
    <name type="synonym">Perilla setoyensis</name>
    <dbReference type="NCBI Taxonomy" id="608512"/>
    <lineage>
        <taxon>Eukaryota</taxon>
        <taxon>Viridiplantae</taxon>
        <taxon>Streptophyta</taxon>
        <taxon>Embryophyta</taxon>
        <taxon>Tracheophyta</taxon>
        <taxon>Spermatophyta</taxon>
        <taxon>Magnoliopsida</taxon>
        <taxon>eudicotyledons</taxon>
        <taxon>Gunneridae</taxon>
        <taxon>Pentapetalae</taxon>
        <taxon>asterids</taxon>
        <taxon>lamiids</taxon>
        <taxon>Lamiales</taxon>
        <taxon>Lamiaceae</taxon>
        <taxon>Nepetoideae</taxon>
        <taxon>Elsholtzieae</taxon>
        <taxon>Perilla</taxon>
    </lineage>
</organism>
<dbReference type="EMBL" id="SDAM02000267">
    <property type="protein sequence ID" value="KAH6825089.1"/>
    <property type="molecule type" value="Genomic_DNA"/>
</dbReference>
<gene>
    <name evidence="1" type="ORF">C2S53_019714</name>
</gene>
<protein>
    <submittedName>
        <fullName evidence="1">Uncharacterized protein</fullName>
    </submittedName>
</protein>
<name>A0AAD4J0V3_PERFH</name>
<proteinExistence type="predicted"/>
<comment type="caution">
    <text evidence="1">The sequence shown here is derived from an EMBL/GenBank/DDBJ whole genome shotgun (WGS) entry which is preliminary data.</text>
</comment>
<reference evidence="1 2" key="1">
    <citation type="journal article" date="2021" name="Nat. Commun.">
        <title>Incipient diploidization of the medicinal plant Perilla within 10,000 years.</title>
        <authorList>
            <person name="Zhang Y."/>
            <person name="Shen Q."/>
            <person name="Leng L."/>
            <person name="Zhang D."/>
            <person name="Chen S."/>
            <person name="Shi Y."/>
            <person name="Ning Z."/>
            <person name="Chen S."/>
        </authorList>
    </citation>
    <scope>NUCLEOTIDE SEQUENCE [LARGE SCALE GENOMIC DNA]</scope>
    <source>
        <strain evidence="2">cv. PC099</strain>
    </source>
</reference>
<evidence type="ECO:0000313" key="1">
    <source>
        <dbReference type="EMBL" id="KAH6825089.1"/>
    </source>
</evidence>
<sequence>MRNGIIRLRRDIKTWFTSSRSQVTAKDQNFIPANVWPAWIEYLNTDEVKYKSHVAKKNKLSEPDGPGTGISKHRGGLKKNESLLIRLPNGIFFYGSTTLKEMKCLLMINLSMLQKVRSRIEAISQSQTPGDSVEGSGVNMMSLFLDVVGVLEKKRVFGLGNRSQIYSISTGDLQSTSQVNTNMISNFEDRLQSLETELRDYQARLQRE</sequence>
<dbReference type="Proteomes" id="UP001190926">
    <property type="component" value="Unassembled WGS sequence"/>
</dbReference>
<dbReference type="AlphaFoldDB" id="A0AAD4J0V3"/>
<accession>A0AAD4J0V3</accession>
<evidence type="ECO:0000313" key="2">
    <source>
        <dbReference type="Proteomes" id="UP001190926"/>
    </source>
</evidence>
<keyword evidence="2" id="KW-1185">Reference proteome</keyword>